<accession>A0A0R3U1Q0</accession>
<dbReference type="EMBL" id="UXSR01000025">
    <property type="protein sequence ID" value="VDD74309.1"/>
    <property type="molecule type" value="Genomic_DNA"/>
</dbReference>
<name>A0A0R3U1Q0_MESCO</name>
<evidence type="ECO:0000256" key="2">
    <source>
        <dbReference type="ARBA" id="ARBA00022737"/>
    </source>
</evidence>
<feature type="repeat" description="WD" evidence="3">
    <location>
        <begin position="114"/>
        <end position="155"/>
    </location>
</feature>
<feature type="repeat" description="WD" evidence="3">
    <location>
        <begin position="172"/>
        <end position="213"/>
    </location>
</feature>
<dbReference type="PROSITE" id="PS50082">
    <property type="entry name" value="WD_REPEATS_2"/>
    <property type="match status" value="3"/>
</dbReference>
<dbReference type="STRING" id="53468.A0A0R3U1Q0"/>
<organism evidence="4 5">
    <name type="scientific">Mesocestoides corti</name>
    <name type="common">Flatworm</name>
    <dbReference type="NCBI Taxonomy" id="53468"/>
    <lineage>
        <taxon>Eukaryota</taxon>
        <taxon>Metazoa</taxon>
        <taxon>Spiralia</taxon>
        <taxon>Lophotrochozoa</taxon>
        <taxon>Platyhelminthes</taxon>
        <taxon>Cestoda</taxon>
        <taxon>Eucestoda</taxon>
        <taxon>Cyclophyllidea</taxon>
        <taxon>Mesocestoididae</taxon>
        <taxon>Mesocestoides</taxon>
    </lineage>
</organism>
<feature type="non-terminal residue" evidence="4">
    <location>
        <position position="1"/>
    </location>
</feature>
<dbReference type="PANTHER" id="PTHR22847">
    <property type="entry name" value="WD40 REPEAT PROTEIN"/>
    <property type="match status" value="1"/>
</dbReference>
<dbReference type="Gene3D" id="2.130.10.10">
    <property type="entry name" value="YVTN repeat-like/Quinoprotein amine dehydrogenase"/>
    <property type="match status" value="2"/>
</dbReference>
<dbReference type="OrthoDB" id="27537at2759"/>
<evidence type="ECO:0000313" key="4">
    <source>
        <dbReference type="EMBL" id="VDD74309.1"/>
    </source>
</evidence>
<dbReference type="InterPro" id="IPR019775">
    <property type="entry name" value="WD40_repeat_CS"/>
</dbReference>
<evidence type="ECO:0008006" key="6">
    <source>
        <dbReference type="Google" id="ProtNLM"/>
    </source>
</evidence>
<keyword evidence="2" id="KW-0677">Repeat</keyword>
<keyword evidence="1 3" id="KW-0853">WD repeat</keyword>
<keyword evidence="5" id="KW-1185">Reference proteome</keyword>
<gene>
    <name evidence="4" type="ORF">MCOS_LOCUS312</name>
</gene>
<reference evidence="4 5" key="1">
    <citation type="submission" date="2018-10" db="EMBL/GenBank/DDBJ databases">
        <authorList>
            <consortium name="Pathogen Informatics"/>
        </authorList>
    </citation>
    <scope>NUCLEOTIDE SEQUENCE [LARGE SCALE GENOMIC DNA]</scope>
</reference>
<dbReference type="AlphaFoldDB" id="A0A0R3U1Q0"/>
<dbReference type="Proteomes" id="UP000267029">
    <property type="component" value="Unassembled WGS sequence"/>
</dbReference>
<sequence length="482" mass="51699">EKDKSFWFHLYEPDRSRYQKVELSGDTFTPDVDDVECRVVSSKMVCFRDKTRLLQSTFQCPDVRFTNIYKQAREPRLHVNSFDVNASGELAVSAASDASVLLWETKTGQIRRTFSGHASEVYCSKFFPSGLVVLTGGSDMQLKIWCVVSGQCAATLRPGLGAADSTGSAAEPGGHRSGIVDVDFIDRGKNIVAIDRGGWLRLWDVSTQVAISAMSVVPKSRGVTSYANCSADDSPHCCAVKSRTWDPTSLAQATAQEESCGQFCTLETTSARATATGVTDKLVAVGSGRDGQLLIYDISSASSRGRGPTLQLALPCASGSVTACAFSLAPPEQACGGVSSEFAIVGGGSTGEIACWDLRHTSNPLLTYEAYKSGVCGLKMLNFPSHSVDVNGSTKISVPACTGLFASFRDGRVTVRQLAKESSPLQNDYAKLLELTGPDVDVIRGLCVLPTDRPSGTSSVWTGTHGGHFFHYRRVAIHQLFV</sequence>
<evidence type="ECO:0000256" key="3">
    <source>
        <dbReference type="PROSITE-ProRule" id="PRU00221"/>
    </source>
</evidence>
<dbReference type="InterPro" id="IPR036322">
    <property type="entry name" value="WD40_repeat_dom_sf"/>
</dbReference>
<dbReference type="PANTHER" id="PTHR22847:SF653">
    <property type="entry name" value="PROTEASOMAL ATPASE ASSOCIATED FACTOR 1"/>
    <property type="match status" value="1"/>
</dbReference>
<dbReference type="InterPro" id="IPR001680">
    <property type="entry name" value="WD40_rpt"/>
</dbReference>
<dbReference type="Pfam" id="PF00400">
    <property type="entry name" value="WD40"/>
    <property type="match status" value="1"/>
</dbReference>
<dbReference type="PROSITE" id="PS00678">
    <property type="entry name" value="WD_REPEATS_1"/>
    <property type="match status" value="1"/>
</dbReference>
<evidence type="ECO:0000256" key="1">
    <source>
        <dbReference type="ARBA" id="ARBA00022574"/>
    </source>
</evidence>
<protein>
    <recommendedName>
        <fullName evidence="6">Proteasomal ATPase-associated factor 1</fullName>
    </recommendedName>
</protein>
<feature type="repeat" description="WD" evidence="3">
    <location>
        <begin position="79"/>
        <end position="113"/>
    </location>
</feature>
<proteinExistence type="predicted"/>
<dbReference type="SMART" id="SM00320">
    <property type="entry name" value="WD40"/>
    <property type="match status" value="5"/>
</dbReference>
<evidence type="ECO:0000313" key="5">
    <source>
        <dbReference type="Proteomes" id="UP000267029"/>
    </source>
</evidence>
<dbReference type="PROSITE" id="PS50294">
    <property type="entry name" value="WD_REPEATS_REGION"/>
    <property type="match status" value="1"/>
</dbReference>
<dbReference type="InterPro" id="IPR015943">
    <property type="entry name" value="WD40/YVTN_repeat-like_dom_sf"/>
</dbReference>
<dbReference type="SUPFAM" id="SSF50978">
    <property type="entry name" value="WD40 repeat-like"/>
    <property type="match status" value="1"/>
</dbReference>